<dbReference type="Gene3D" id="3.30.750.24">
    <property type="entry name" value="STAS domain"/>
    <property type="match status" value="1"/>
</dbReference>
<reference evidence="2 3" key="1">
    <citation type="submission" date="2019-02" db="EMBL/GenBank/DDBJ databases">
        <title>Deep-cultivation of Planctomycetes and their phenomic and genomic characterization uncovers novel biology.</title>
        <authorList>
            <person name="Wiegand S."/>
            <person name="Jogler M."/>
            <person name="Boedeker C."/>
            <person name="Pinto D."/>
            <person name="Vollmers J."/>
            <person name="Rivas-Marin E."/>
            <person name="Kohn T."/>
            <person name="Peeters S.H."/>
            <person name="Heuer A."/>
            <person name="Rast P."/>
            <person name="Oberbeckmann S."/>
            <person name="Bunk B."/>
            <person name="Jeske O."/>
            <person name="Meyerdierks A."/>
            <person name="Storesund J.E."/>
            <person name="Kallscheuer N."/>
            <person name="Luecker S."/>
            <person name="Lage O.M."/>
            <person name="Pohl T."/>
            <person name="Merkel B.J."/>
            <person name="Hornburger P."/>
            <person name="Mueller R.-W."/>
            <person name="Bruemmer F."/>
            <person name="Labrenz M."/>
            <person name="Spormann A.M."/>
            <person name="Op den Camp H."/>
            <person name="Overmann J."/>
            <person name="Amann R."/>
            <person name="Jetten M.S.M."/>
            <person name="Mascher T."/>
            <person name="Medema M.H."/>
            <person name="Devos D.P."/>
            <person name="Kaster A.-K."/>
            <person name="Ovreas L."/>
            <person name="Rohde M."/>
            <person name="Galperin M.Y."/>
            <person name="Jogler C."/>
        </authorList>
    </citation>
    <scope>NUCLEOTIDE SEQUENCE [LARGE SCALE GENOMIC DNA]</scope>
    <source>
        <strain evidence="2 3">V22</strain>
    </source>
</reference>
<accession>A0A517T715</accession>
<proteinExistence type="predicted"/>
<dbReference type="EMBL" id="CP036316">
    <property type="protein sequence ID" value="QDT64157.1"/>
    <property type="molecule type" value="Genomic_DNA"/>
</dbReference>
<evidence type="ECO:0000313" key="2">
    <source>
        <dbReference type="EMBL" id="QDT64157.1"/>
    </source>
</evidence>
<dbReference type="OrthoDB" id="214310at2"/>
<dbReference type="KEGG" id="chya:V22_13880"/>
<evidence type="ECO:0000313" key="3">
    <source>
        <dbReference type="Proteomes" id="UP000319976"/>
    </source>
</evidence>
<dbReference type="RefSeq" id="WP_145261087.1">
    <property type="nucleotide sequence ID" value="NZ_CP036316.1"/>
</dbReference>
<dbReference type="InterPro" id="IPR036513">
    <property type="entry name" value="STAS_dom_sf"/>
</dbReference>
<dbReference type="Proteomes" id="UP000319976">
    <property type="component" value="Chromosome"/>
</dbReference>
<protein>
    <recommendedName>
        <fullName evidence="4">STAS domain-containing protein</fullName>
    </recommendedName>
</protein>
<gene>
    <name evidence="2" type="ORF">V22_13880</name>
</gene>
<dbReference type="AlphaFoldDB" id="A0A517T715"/>
<name>A0A517T715_9PLAN</name>
<dbReference type="SUPFAM" id="SSF52091">
    <property type="entry name" value="SpoIIaa-like"/>
    <property type="match status" value="1"/>
</dbReference>
<dbReference type="CDD" id="cd07043">
    <property type="entry name" value="STAS_anti-anti-sigma_factors"/>
    <property type="match status" value="1"/>
</dbReference>
<evidence type="ECO:0000256" key="1">
    <source>
        <dbReference type="SAM" id="MobiDB-lite"/>
    </source>
</evidence>
<evidence type="ECO:0008006" key="4">
    <source>
        <dbReference type="Google" id="ProtNLM"/>
    </source>
</evidence>
<feature type="compositionally biased region" description="Basic and acidic residues" evidence="1">
    <location>
        <begin position="135"/>
        <end position="145"/>
    </location>
</feature>
<sequence>MATRRKRRKIVSEVDGVAKLDLGEMDIWDGADLALIRDTLIRLITREKKRAIAVDMTHVKYIPSGFFGMLFDWKERGVKVFLLNPQERIQEMLWFQHFVQHVEDDTFRIVLEHQKELAPEAQPGYREPDWEPTDEDFRALERSPR</sequence>
<feature type="region of interest" description="Disordered" evidence="1">
    <location>
        <begin position="119"/>
        <end position="145"/>
    </location>
</feature>
<keyword evidence="3" id="KW-1185">Reference proteome</keyword>
<organism evidence="2 3">
    <name type="scientific">Calycomorphotria hydatis</name>
    <dbReference type="NCBI Taxonomy" id="2528027"/>
    <lineage>
        <taxon>Bacteria</taxon>
        <taxon>Pseudomonadati</taxon>
        <taxon>Planctomycetota</taxon>
        <taxon>Planctomycetia</taxon>
        <taxon>Planctomycetales</taxon>
        <taxon>Planctomycetaceae</taxon>
        <taxon>Calycomorphotria</taxon>
    </lineage>
</organism>